<dbReference type="EMBL" id="NBTY01000053">
    <property type="protein sequence ID" value="OTP77305.1"/>
    <property type="molecule type" value="Genomic_DNA"/>
</dbReference>
<evidence type="ECO:0000313" key="2">
    <source>
        <dbReference type="Proteomes" id="UP000194546"/>
    </source>
</evidence>
<name>A0A242N0W9_CABSO</name>
<comment type="caution">
    <text evidence="1">The sequence shown here is derived from an EMBL/GenBank/DDBJ whole genome shotgun (WGS) entry which is preliminary data.</text>
</comment>
<organism evidence="1 2">
    <name type="scientific">Caballeronia sordidicola</name>
    <name type="common">Burkholderia sordidicola</name>
    <dbReference type="NCBI Taxonomy" id="196367"/>
    <lineage>
        <taxon>Bacteria</taxon>
        <taxon>Pseudomonadati</taxon>
        <taxon>Pseudomonadota</taxon>
        <taxon>Betaproteobacteria</taxon>
        <taxon>Burkholderiales</taxon>
        <taxon>Burkholderiaceae</taxon>
        <taxon>Caballeronia</taxon>
    </lineage>
</organism>
<sequence>MTLRKFLSVQRLHTDLLFCGLCGLFLIVPDLSHQIRTKEFGFPPEDSNGLEIQRVGLILLQR</sequence>
<proteinExistence type="predicted"/>
<dbReference type="Proteomes" id="UP000194546">
    <property type="component" value="Unassembled WGS sequence"/>
</dbReference>
<accession>A0A242N0W9</accession>
<gene>
    <name evidence="1" type="ORF">PAMC26510_08930</name>
</gene>
<evidence type="ECO:0000313" key="1">
    <source>
        <dbReference type="EMBL" id="OTP77305.1"/>
    </source>
</evidence>
<dbReference type="AlphaFoldDB" id="A0A242N0W9"/>
<protein>
    <submittedName>
        <fullName evidence="1">Uncharacterized protein</fullName>
    </submittedName>
</protein>
<reference evidence="1 2" key="1">
    <citation type="submission" date="2017-03" db="EMBL/GenBank/DDBJ databases">
        <title>Genome analysis of strain PAMC 26510.</title>
        <authorList>
            <person name="Oh H.-M."/>
            <person name="Yang J.-A."/>
        </authorList>
    </citation>
    <scope>NUCLEOTIDE SEQUENCE [LARGE SCALE GENOMIC DNA]</scope>
    <source>
        <strain evidence="1 2">PAMC 26510</strain>
    </source>
</reference>